<comment type="caution">
    <text evidence="2">The sequence shown here is derived from an EMBL/GenBank/DDBJ whole genome shotgun (WGS) entry which is preliminary data.</text>
</comment>
<protein>
    <recommendedName>
        <fullName evidence="4">Nuclease HARBI1</fullName>
    </recommendedName>
</protein>
<reference evidence="2 3" key="1">
    <citation type="journal article" date="2024" name="Science">
        <title>Giant polyketide synthase enzymes in the biosynthesis of giant marine polyether toxins.</title>
        <authorList>
            <person name="Fallon T.R."/>
            <person name="Shende V.V."/>
            <person name="Wierzbicki I.H."/>
            <person name="Pendleton A.L."/>
            <person name="Watervoot N.F."/>
            <person name="Auber R.P."/>
            <person name="Gonzalez D.J."/>
            <person name="Wisecaver J.H."/>
            <person name="Moore B.S."/>
        </authorList>
    </citation>
    <scope>NUCLEOTIDE SEQUENCE [LARGE SCALE GENOMIC DNA]</scope>
    <source>
        <strain evidence="2 3">12B1</strain>
    </source>
</reference>
<evidence type="ECO:0000313" key="2">
    <source>
        <dbReference type="EMBL" id="KAL1504926.1"/>
    </source>
</evidence>
<proteinExistence type="predicted"/>
<evidence type="ECO:0000313" key="3">
    <source>
        <dbReference type="Proteomes" id="UP001515480"/>
    </source>
</evidence>
<dbReference type="EMBL" id="JBGBPQ010000019">
    <property type="protein sequence ID" value="KAL1504926.1"/>
    <property type="molecule type" value="Genomic_DNA"/>
</dbReference>
<dbReference type="AlphaFoldDB" id="A0AB34IU11"/>
<feature type="region of interest" description="Disordered" evidence="1">
    <location>
        <begin position="215"/>
        <end position="237"/>
    </location>
</feature>
<evidence type="ECO:0000256" key="1">
    <source>
        <dbReference type="SAM" id="MobiDB-lite"/>
    </source>
</evidence>
<organism evidence="2 3">
    <name type="scientific">Prymnesium parvum</name>
    <name type="common">Toxic golden alga</name>
    <dbReference type="NCBI Taxonomy" id="97485"/>
    <lineage>
        <taxon>Eukaryota</taxon>
        <taxon>Haptista</taxon>
        <taxon>Haptophyta</taxon>
        <taxon>Prymnesiophyceae</taxon>
        <taxon>Prymnesiales</taxon>
        <taxon>Prymnesiaceae</taxon>
        <taxon>Prymnesium</taxon>
    </lineage>
</organism>
<evidence type="ECO:0008006" key="4">
    <source>
        <dbReference type="Google" id="ProtNLM"/>
    </source>
</evidence>
<gene>
    <name evidence="2" type="ORF">AB1Y20_008693</name>
</gene>
<keyword evidence="3" id="KW-1185">Reference proteome</keyword>
<accession>A0AB34IU11</accession>
<name>A0AB34IU11_PRYPA</name>
<sequence>MLPSYLSACPDEEWLAGYQQTPQQILELVIQRRRQQILLAAWLWLKENNRTGRNRSCQTFDWEEHVRGLKEIEFKARYRLTPVAFYNLLDLIEKDIELDAKEEKQGRNGRSGAEPLQPAVRLAIALRMFAGASYLDLMLIYKVRSTQTIYKSMWDCVAAINQALEVAFPLGDQTKLNTLEAEFRSNSPGQYVWEGCVGCIDGVHFKMLKPSLQEVSNPTNELWGKPQSPEEEERGKP</sequence>
<dbReference type="Proteomes" id="UP001515480">
    <property type="component" value="Unassembled WGS sequence"/>
</dbReference>